<name>A0A1G2M1G4_9BACT</name>
<evidence type="ECO:0000259" key="2">
    <source>
        <dbReference type="Pfam" id="PF07853"/>
    </source>
</evidence>
<dbReference type="GO" id="GO:0009636">
    <property type="term" value="P:response to toxic substance"/>
    <property type="evidence" value="ECO:0007669"/>
    <property type="project" value="TreeGrafter"/>
</dbReference>
<dbReference type="Pfam" id="PF13630">
    <property type="entry name" value="SdpI"/>
    <property type="match status" value="1"/>
</dbReference>
<dbReference type="PANTHER" id="PTHR37810:SF5">
    <property type="entry name" value="IMMUNITY PROTEIN SDPI"/>
    <property type="match status" value="1"/>
</dbReference>
<evidence type="ECO:0000313" key="4">
    <source>
        <dbReference type="Proteomes" id="UP000178873"/>
    </source>
</evidence>
<dbReference type="PANTHER" id="PTHR37810">
    <property type="entry name" value="IMMUNITY PROTEIN SDPI"/>
    <property type="match status" value="1"/>
</dbReference>
<dbReference type="Pfam" id="PF07853">
    <property type="entry name" value="DUF1648"/>
    <property type="match status" value="1"/>
</dbReference>
<feature type="transmembrane region" description="Helical" evidence="1">
    <location>
        <begin position="5"/>
        <end position="25"/>
    </location>
</feature>
<proteinExistence type="predicted"/>
<feature type="transmembrane region" description="Helical" evidence="1">
    <location>
        <begin position="115"/>
        <end position="134"/>
    </location>
</feature>
<protein>
    <recommendedName>
        <fullName evidence="2">DUF1648 domain-containing protein</fullName>
    </recommendedName>
</protein>
<dbReference type="STRING" id="1802301.A2664_03785"/>
<accession>A0A1G2M1G4</accession>
<evidence type="ECO:0000256" key="1">
    <source>
        <dbReference type="SAM" id="Phobius"/>
    </source>
</evidence>
<dbReference type="PIRSF" id="PIRSF038959">
    <property type="entry name" value="SdpI"/>
    <property type="match status" value="1"/>
</dbReference>
<feature type="transmembrane region" description="Helical" evidence="1">
    <location>
        <begin position="86"/>
        <end position="109"/>
    </location>
</feature>
<gene>
    <name evidence="3" type="ORF">A2664_03785</name>
</gene>
<dbReference type="InterPro" id="IPR012867">
    <property type="entry name" value="DUF1648"/>
</dbReference>
<sequence length="217" mass="24650">MSSKLFYILVAATVLVLWVTAIYLFPFMPDQLAIHWNAQGGVDGYGGKFIGLFLIPILALVFGVLFEVLPKIDPLKQNVSDFRREYNLMVFSILLLLAYFYLLSIVWNLGWQFNFSRFAAPAIGILFLLIGSILPRTKRNWFLGIRTPWTLSSDYVWKETHRIGGALFIIAGIFSSISGILFPAQSFFIVIAFVVLAVVWSLVYSYVLFRQEGKTSK</sequence>
<dbReference type="InterPro" id="IPR025962">
    <property type="entry name" value="SdpI/YhfL"/>
</dbReference>
<reference evidence="3 4" key="1">
    <citation type="journal article" date="2016" name="Nat. Commun.">
        <title>Thousands of microbial genomes shed light on interconnected biogeochemical processes in an aquifer system.</title>
        <authorList>
            <person name="Anantharaman K."/>
            <person name="Brown C.T."/>
            <person name="Hug L.A."/>
            <person name="Sharon I."/>
            <person name="Castelle C.J."/>
            <person name="Probst A.J."/>
            <person name="Thomas B.C."/>
            <person name="Singh A."/>
            <person name="Wilkins M.J."/>
            <person name="Karaoz U."/>
            <person name="Brodie E.L."/>
            <person name="Williams K.H."/>
            <person name="Hubbard S.S."/>
            <person name="Banfield J.F."/>
        </authorList>
    </citation>
    <scope>NUCLEOTIDE SEQUENCE [LARGE SCALE GENOMIC DNA]</scope>
</reference>
<comment type="caution">
    <text evidence="3">The sequence shown here is derived from an EMBL/GenBank/DDBJ whole genome shotgun (WGS) entry which is preliminary data.</text>
</comment>
<feature type="transmembrane region" description="Helical" evidence="1">
    <location>
        <begin position="45"/>
        <end position="66"/>
    </location>
</feature>
<keyword evidence="1" id="KW-1133">Transmembrane helix</keyword>
<feature type="transmembrane region" description="Helical" evidence="1">
    <location>
        <begin position="188"/>
        <end position="209"/>
    </location>
</feature>
<dbReference type="EMBL" id="MHRF01000013">
    <property type="protein sequence ID" value="OHA17707.1"/>
    <property type="molecule type" value="Genomic_DNA"/>
</dbReference>
<dbReference type="InterPro" id="IPR026272">
    <property type="entry name" value="SdpI"/>
</dbReference>
<dbReference type="Proteomes" id="UP000178873">
    <property type="component" value="Unassembled WGS sequence"/>
</dbReference>
<organism evidence="3 4">
    <name type="scientific">Candidatus Taylorbacteria bacterium RIFCSPHIGHO2_01_FULL_46_22b</name>
    <dbReference type="NCBI Taxonomy" id="1802301"/>
    <lineage>
        <taxon>Bacteria</taxon>
        <taxon>Candidatus Tayloriibacteriota</taxon>
    </lineage>
</organism>
<dbReference type="AlphaFoldDB" id="A0A1G2M1G4"/>
<keyword evidence="1" id="KW-0472">Membrane</keyword>
<feature type="transmembrane region" description="Helical" evidence="1">
    <location>
        <begin position="163"/>
        <end position="182"/>
    </location>
</feature>
<feature type="domain" description="DUF1648" evidence="2">
    <location>
        <begin position="14"/>
        <end position="59"/>
    </location>
</feature>
<evidence type="ECO:0000313" key="3">
    <source>
        <dbReference type="EMBL" id="OHA17707.1"/>
    </source>
</evidence>
<keyword evidence="1" id="KW-0812">Transmembrane</keyword>